<reference evidence="3" key="1">
    <citation type="submission" date="2020-05" db="EMBL/GenBank/DDBJ databases">
        <title>Mycena genomes resolve the evolution of fungal bioluminescence.</title>
        <authorList>
            <person name="Tsai I.J."/>
        </authorList>
    </citation>
    <scope>NUCLEOTIDE SEQUENCE</scope>
    <source>
        <strain evidence="3">160909Yilan</strain>
    </source>
</reference>
<protein>
    <recommendedName>
        <fullName evidence="2">LysM domain-containing protein</fullName>
    </recommendedName>
</protein>
<dbReference type="PANTHER" id="PTHR31836">
    <property type="match status" value="1"/>
</dbReference>
<organism evidence="3 4">
    <name type="scientific">Mycena sanguinolenta</name>
    <dbReference type="NCBI Taxonomy" id="230812"/>
    <lineage>
        <taxon>Eukaryota</taxon>
        <taxon>Fungi</taxon>
        <taxon>Dikarya</taxon>
        <taxon>Basidiomycota</taxon>
        <taxon>Agaricomycotina</taxon>
        <taxon>Agaricomycetes</taxon>
        <taxon>Agaricomycetidae</taxon>
        <taxon>Agaricales</taxon>
        <taxon>Marasmiineae</taxon>
        <taxon>Mycenaceae</taxon>
        <taxon>Mycena</taxon>
    </lineage>
</organism>
<dbReference type="SUPFAM" id="SSF54106">
    <property type="entry name" value="LysM domain"/>
    <property type="match status" value="1"/>
</dbReference>
<dbReference type="InterPro" id="IPR018392">
    <property type="entry name" value="LysM"/>
</dbReference>
<gene>
    <name evidence="3" type="ORF">MSAN_01981700</name>
</gene>
<dbReference type="Gene3D" id="3.10.350.10">
    <property type="entry name" value="LysM domain"/>
    <property type="match status" value="1"/>
</dbReference>
<sequence length="190" mass="19525">MFNFPLDLGNGQVLCLSTSGSSGPPSGGSPRGCTSTYTVVSGDTCTAIEAKTGVSDSQLHALNPQINSGCTSLLRPFLCLTGSGGSSPPSGGFDGLATYYDPDGGIGACGSVLQNSDFIVALGVDNWDDGAFCGQMLNVQYQGYTIRVTVQDLCPGCQGVNGISLSEGAMAALDSNYINDEMISVVWYFA</sequence>
<evidence type="ECO:0000256" key="1">
    <source>
        <dbReference type="ARBA" id="ARBA00022729"/>
    </source>
</evidence>
<keyword evidence="4" id="KW-1185">Reference proteome</keyword>
<dbReference type="PANTHER" id="PTHR31836:SF28">
    <property type="entry name" value="SRCR DOMAIN-CONTAINING PROTEIN-RELATED"/>
    <property type="match status" value="1"/>
</dbReference>
<comment type="caution">
    <text evidence="3">The sequence shown here is derived from an EMBL/GenBank/DDBJ whole genome shotgun (WGS) entry which is preliminary data.</text>
</comment>
<evidence type="ECO:0000313" key="3">
    <source>
        <dbReference type="EMBL" id="KAF7343612.1"/>
    </source>
</evidence>
<proteinExistence type="predicted"/>
<dbReference type="Pfam" id="PF01476">
    <property type="entry name" value="LysM"/>
    <property type="match status" value="1"/>
</dbReference>
<dbReference type="Proteomes" id="UP000623467">
    <property type="component" value="Unassembled WGS sequence"/>
</dbReference>
<dbReference type="CDD" id="cd22191">
    <property type="entry name" value="DPBB_RlpA_EXP_N-like"/>
    <property type="match status" value="1"/>
</dbReference>
<dbReference type="AlphaFoldDB" id="A0A8H6XNF8"/>
<dbReference type="CDD" id="cd00118">
    <property type="entry name" value="LysM"/>
    <property type="match status" value="1"/>
</dbReference>
<dbReference type="OrthoDB" id="623670at2759"/>
<dbReference type="PROSITE" id="PS51782">
    <property type="entry name" value="LYSM"/>
    <property type="match status" value="1"/>
</dbReference>
<name>A0A8H6XNF8_9AGAR</name>
<dbReference type="InterPro" id="IPR036779">
    <property type="entry name" value="LysM_dom_sf"/>
</dbReference>
<dbReference type="Gene3D" id="2.40.40.10">
    <property type="entry name" value="RlpA-like domain"/>
    <property type="match status" value="1"/>
</dbReference>
<dbReference type="InterPro" id="IPR036908">
    <property type="entry name" value="RlpA-like_sf"/>
</dbReference>
<dbReference type="EMBL" id="JACAZH010000023">
    <property type="protein sequence ID" value="KAF7343612.1"/>
    <property type="molecule type" value="Genomic_DNA"/>
</dbReference>
<feature type="domain" description="LysM" evidence="2">
    <location>
        <begin position="35"/>
        <end position="82"/>
    </location>
</feature>
<keyword evidence="1" id="KW-0732">Signal</keyword>
<evidence type="ECO:0000259" key="2">
    <source>
        <dbReference type="PROSITE" id="PS51782"/>
    </source>
</evidence>
<accession>A0A8H6XNF8</accession>
<evidence type="ECO:0000313" key="4">
    <source>
        <dbReference type="Proteomes" id="UP000623467"/>
    </source>
</evidence>
<dbReference type="InterPro" id="IPR051477">
    <property type="entry name" value="Expansin_CellWall"/>
</dbReference>
<dbReference type="SUPFAM" id="SSF50685">
    <property type="entry name" value="Barwin-like endoglucanases"/>
    <property type="match status" value="1"/>
</dbReference>